<evidence type="ECO:0000313" key="3">
    <source>
        <dbReference type="Proteomes" id="UP000053647"/>
    </source>
</evidence>
<reference evidence="3" key="2">
    <citation type="submission" date="2015-01" db="EMBL/GenBank/DDBJ databases">
        <title>Evolutionary Origins and Diversification of the Mycorrhizal Mutualists.</title>
        <authorList>
            <consortium name="DOE Joint Genome Institute"/>
            <consortium name="Mycorrhizal Genomics Consortium"/>
            <person name="Kohler A."/>
            <person name="Kuo A."/>
            <person name="Nagy L.G."/>
            <person name="Floudas D."/>
            <person name="Copeland A."/>
            <person name="Barry K.W."/>
            <person name="Cichocki N."/>
            <person name="Veneault-Fourrey C."/>
            <person name="LaButti K."/>
            <person name="Lindquist E.A."/>
            <person name="Lipzen A."/>
            <person name="Lundell T."/>
            <person name="Morin E."/>
            <person name="Murat C."/>
            <person name="Riley R."/>
            <person name="Ohm R."/>
            <person name="Sun H."/>
            <person name="Tunlid A."/>
            <person name="Henrissat B."/>
            <person name="Grigoriev I.V."/>
            <person name="Hibbett D.S."/>
            <person name="Martin F."/>
        </authorList>
    </citation>
    <scope>NUCLEOTIDE SEQUENCE [LARGE SCALE GENOMIC DNA]</scope>
    <source>
        <strain evidence="3">ATCC 200175</strain>
    </source>
</reference>
<evidence type="ECO:0000313" key="2">
    <source>
        <dbReference type="EMBL" id="KIJ06543.1"/>
    </source>
</evidence>
<organism evidence="2 3">
    <name type="scientific">Paxillus involutus ATCC 200175</name>
    <dbReference type="NCBI Taxonomy" id="664439"/>
    <lineage>
        <taxon>Eukaryota</taxon>
        <taxon>Fungi</taxon>
        <taxon>Dikarya</taxon>
        <taxon>Basidiomycota</taxon>
        <taxon>Agaricomycotina</taxon>
        <taxon>Agaricomycetes</taxon>
        <taxon>Agaricomycetidae</taxon>
        <taxon>Boletales</taxon>
        <taxon>Paxilineae</taxon>
        <taxon>Paxillaceae</taxon>
        <taxon>Paxillus</taxon>
    </lineage>
</organism>
<name>A0A0C9T5F1_PAXIN</name>
<gene>
    <name evidence="2" type="ORF">PAXINDRAFT_158698</name>
</gene>
<feature type="region of interest" description="Disordered" evidence="1">
    <location>
        <begin position="291"/>
        <end position="315"/>
    </location>
</feature>
<proteinExistence type="predicted"/>
<dbReference type="AlphaFoldDB" id="A0A0C9T5F1"/>
<reference evidence="2 3" key="1">
    <citation type="submission" date="2014-06" db="EMBL/GenBank/DDBJ databases">
        <authorList>
            <consortium name="DOE Joint Genome Institute"/>
            <person name="Kuo A."/>
            <person name="Kohler A."/>
            <person name="Nagy L.G."/>
            <person name="Floudas D."/>
            <person name="Copeland A."/>
            <person name="Barry K.W."/>
            <person name="Cichocki N."/>
            <person name="Veneault-Fourrey C."/>
            <person name="LaButti K."/>
            <person name="Lindquist E.A."/>
            <person name="Lipzen A."/>
            <person name="Lundell T."/>
            <person name="Morin E."/>
            <person name="Murat C."/>
            <person name="Sun H."/>
            <person name="Tunlid A."/>
            <person name="Henrissat B."/>
            <person name="Grigoriev I.V."/>
            <person name="Hibbett D.S."/>
            <person name="Martin F."/>
            <person name="Nordberg H.P."/>
            <person name="Cantor M.N."/>
            <person name="Hua S.X."/>
        </authorList>
    </citation>
    <scope>NUCLEOTIDE SEQUENCE [LARGE SCALE GENOMIC DNA]</scope>
    <source>
        <strain evidence="2 3">ATCC 200175</strain>
    </source>
</reference>
<sequence length="315" mass="34128">MLKRVRASVLCFLLHGFLAILHFTLLALYVTHTEHCLVIPLGTKSNIASTAVTIAMQSFITAPATHDLSLWCQWHVRSSIVGTVSIALYIGSIAMLHVTTSTLLSLRSFNGTTTVSVPTSPAISDLSTCYDAYGWGDASSVTRLLGWPPETTIVGVNRTLYDVLLDTSGTGNTTVNATTFEHTGNPDHSAGVTAGYGGNETFAMLLVPMCCQRYPFFRTTVVERIISWLFWGESNIPTHGPYMLFYSTFPIVDSVGNLGLYTNTTVMIWDNENRTSFTLDSGQTPALHLLPDESDQSNSLNTETAGSATVEIGVA</sequence>
<dbReference type="HOGENOM" id="CLU_883090_0_0_1"/>
<keyword evidence="3" id="KW-1185">Reference proteome</keyword>
<protein>
    <submittedName>
        <fullName evidence="2">Uncharacterized protein</fullName>
    </submittedName>
</protein>
<dbReference type="Proteomes" id="UP000053647">
    <property type="component" value="Unassembled WGS sequence"/>
</dbReference>
<accession>A0A0C9T5F1</accession>
<evidence type="ECO:0000256" key="1">
    <source>
        <dbReference type="SAM" id="MobiDB-lite"/>
    </source>
</evidence>
<feature type="compositionally biased region" description="Polar residues" evidence="1">
    <location>
        <begin position="296"/>
        <end position="307"/>
    </location>
</feature>
<dbReference type="EMBL" id="KN820275">
    <property type="protein sequence ID" value="KIJ06543.1"/>
    <property type="molecule type" value="Genomic_DNA"/>
</dbReference>
<dbReference type="OrthoDB" id="2644397at2759"/>